<evidence type="ECO:0000313" key="2">
    <source>
        <dbReference type="EMBL" id="ESO07262.1"/>
    </source>
</evidence>
<dbReference type="Gene3D" id="2.60.120.740">
    <property type="match status" value="1"/>
</dbReference>
<dbReference type="InterPro" id="IPR043159">
    <property type="entry name" value="Lectin_gal-bd_sf"/>
</dbReference>
<dbReference type="KEGG" id="hro:HELRODRAFT_170590"/>
<dbReference type="RefSeq" id="XP_009014640.1">
    <property type="nucleotide sequence ID" value="XM_009016392.1"/>
</dbReference>
<keyword evidence="4" id="KW-1185">Reference proteome</keyword>
<protein>
    <recommendedName>
        <fullName evidence="5">SUEL-type lectin domain-containing protein</fullName>
    </recommendedName>
</protein>
<dbReference type="AlphaFoldDB" id="T1F378"/>
<name>T1F378_HELRO</name>
<reference evidence="3" key="3">
    <citation type="submission" date="2015-06" db="UniProtKB">
        <authorList>
            <consortium name="EnsemblMetazoa"/>
        </authorList>
    </citation>
    <scope>IDENTIFICATION</scope>
</reference>
<dbReference type="CDD" id="cd22823">
    <property type="entry name" value="Gal_Rha_Lectin"/>
    <property type="match status" value="1"/>
</dbReference>
<dbReference type="HOGENOM" id="CLU_720186_0_0_1"/>
<evidence type="ECO:0000313" key="3">
    <source>
        <dbReference type="EnsemblMetazoa" id="HelroP170590"/>
    </source>
</evidence>
<feature type="compositionally biased region" description="Polar residues" evidence="1">
    <location>
        <begin position="225"/>
        <end position="239"/>
    </location>
</feature>
<feature type="region of interest" description="Disordered" evidence="1">
    <location>
        <begin position="225"/>
        <end position="244"/>
    </location>
</feature>
<evidence type="ECO:0008006" key="5">
    <source>
        <dbReference type="Google" id="ProtNLM"/>
    </source>
</evidence>
<proteinExistence type="predicted"/>
<reference evidence="4" key="1">
    <citation type="submission" date="2012-12" db="EMBL/GenBank/DDBJ databases">
        <authorList>
            <person name="Hellsten U."/>
            <person name="Grimwood J."/>
            <person name="Chapman J.A."/>
            <person name="Shapiro H."/>
            <person name="Aerts A."/>
            <person name="Otillar R.P."/>
            <person name="Terry A.Y."/>
            <person name="Boore J.L."/>
            <person name="Simakov O."/>
            <person name="Marletaz F."/>
            <person name="Cho S.-J."/>
            <person name="Edsinger-Gonzales E."/>
            <person name="Havlak P."/>
            <person name="Kuo D.-H."/>
            <person name="Larsson T."/>
            <person name="Lv J."/>
            <person name="Arendt D."/>
            <person name="Savage R."/>
            <person name="Osoegawa K."/>
            <person name="de Jong P."/>
            <person name="Lindberg D.R."/>
            <person name="Seaver E.C."/>
            <person name="Weisblat D.A."/>
            <person name="Putnam N.H."/>
            <person name="Grigoriev I.V."/>
            <person name="Rokhsar D.S."/>
        </authorList>
    </citation>
    <scope>NUCLEOTIDE SEQUENCE</scope>
</reference>
<dbReference type="EMBL" id="KB096222">
    <property type="protein sequence ID" value="ESO07262.1"/>
    <property type="molecule type" value="Genomic_DNA"/>
</dbReference>
<gene>
    <name evidence="3" type="primary">20203277</name>
    <name evidence="2" type="ORF">HELRODRAFT_170590</name>
</gene>
<sequence>MSSTISTVTKIELKHLVDEKRSEILSEGNKGIRSSTNQMKVVLIKGASYGRMHKGRCVETHTNCSIDATAYMDSLCSAKTSCEVYVAEAALHRLGVCSKEFSSYLEADYMCVLATLPTDCSKDDHLVVHAHQDGYLLPPYWTGSSEASLKTGNTSTGSCYNIKVKVEKGQKLQVTLLNFNIFQQQQQQFKEISCPIVATITENFKMTDNEINNNDDDDINNNIVKQQQQQHQTSLANPNRDTKNKIDNKTVRLSSTTTNNNNFASVQISLCSRAEREVTWYTSVSHDVTISYTSAMSFKTLPNFILKYKVLGCKHPTLPAKSWMTSDGHVATIRCNETKQQWSMNCVLNKWQGEMMNCSEPFSKQNNGQKLVRTNEENFPYGEY</sequence>
<dbReference type="Proteomes" id="UP000015101">
    <property type="component" value="Unassembled WGS sequence"/>
</dbReference>
<dbReference type="PANTHER" id="PTHR46780">
    <property type="entry name" value="PROTEIN EVA-1"/>
    <property type="match status" value="1"/>
</dbReference>
<organism evidence="3 4">
    <name type="scientific">Helobdella robusta</name>
    <name type="common">Californian leech</name>
    <dbReference type="NCBI Taxonomy" id="6412"/>
    <lineage>
        <taxon>Eukaryota</taxon>
        <taxon>Metazoa</taxon>
        <taxon>Spiralia</taxon>
        <taxon>Lophotrochozoa</taxon>
        <taxon>Annelida</taxon>
        <taxon>Clitellata</taxon>
        <taxon>Hirudinea</taxon>
        <taxon>Rhynchobdellida</taxon>
        <taxon>Glossiphoniidae</taxon>
        <taxon>Helobdella</taxon>
    </lineage>
</organism>
<dbReference type="EMBL" id="AMQM01003601">
    <property type="status" value="NOT_ANNOTATED_CDS"/>
    <property type="molecule type" value="Genomic_DNA"/>
</dbReference>
<reference evidence="2 4" key="2">
    <citation type="journal article" date="2013" name="Nature">
        <title>Insights into bilaterian evolution from three spiralian genomes.</title>
        <authorList>
            <person name="Simakov O."/>
            <person name="Marletaz F."/>
            <person name="Cho S.J."/>
            <person name="Edsinger-Gonzales E."/>
            <person name="Havlak P."/>
            <person name="Hellsten U."/>
            <person name="Kuo D.H."/>
            <person name="Larsson T."/>
            <person name="Lv J."/>
            <person name="Arendt D."/>
            <person name="Savage R."/>
            <person name="Osoegawa K."/>
            <person name="de Jong P."/>
            <person name="Grimwood J."/>
            <person name="Chapman J.A."/>
            <person name="Shapiro H."/>
            <person name="Aerts A."/>
            <person name="Otillar R.P."/>
            <person name="Terry A.Y."/>
            <person name="Boore J.L."/>
            <person name="Grigoriev I.V."/>
            <person name="Lindberg D.R."/>
            <person name="Seaver E.C."/>
            <person name="Weisblat D.A."/>
            <person name="Putnam N.H."/>
            <person name="Rokhsar D.S."/>
        </authorList>
    </citation>
    <scope>NUCLEOTIDE SEQUENCE</scope>
</reference>
<dbReference type="CTD" id="20203277"/>
<dbReference type="EnsemblMetazoa" id="HelroT170590">
    <property type="protein sequence ID" value="HelroP170590"/>
    <property type="gene ID" value="HelroG170590"/>
</dbReference>
<dbReference type="GeneID" id="20203277"/>
<evidence type="ECO:0000256" key="1">
    <source>
        <dbReference type="SAM" id="MobiDB-lite"/>
    </source>
</evidence>
<accession>T1F378</accession>
<evidence type="ECO:0000313" key="4">
    <source>
        <dbReference type="Proteomes" id="UP000015101"/>
    </source>
</evidence>
<dbReference type="InParanoid" id="T1F378"/>